<dbReference type="InParanoid" id="A0A2K5ATX5"/>
<dbReference type="Proteomes" id="UP000001940">
    <property type="component" value="Chromosome V"/>
</dbReference>
<gene>
    <name evidence="1" type="ORF">CELE_Y50D4C.12</name>
    <name evidence="1 3" type="ORF">Y50D4C.12</name>
</gene>
<accession>A0A2K5ATX5</accession>
<name>A0A2K5ATX5_CAEEL</name>
<proteinExistence type="predicted"/>
<dbReference type="AGR" id="WB:WBGene00303091"/>
<evidence type="ECO:0000313" key="2">
    <source>
        <dbReference type="Proteomes" id="UP000001940"/>
    </source>
</evidence>
<keyword evidence="2" id="KW-1185">Reference proteome</keyword>
<reference evidence="1 2" key="1">
    <citation type="journal article" date="1998" name="Science">
        <title>Genome sequence of the nematode C. elegans: a platform for investigating biology.</title>
        <authorList>
            <consortium name="The C. elegans sequencing consortium"/>
            <person name="Sulson J.E."/>
            <person name="Waterston R."/>
        </authorList>
    </citation>
    <scope>NUCLEOTIDE SEQUENCE [LARGE SCALE GENOMIC DNA]</scope>
    <source>
        <strain evidence="1 2">Bristol N2</strain>
    </source>
</reference>
<evidence type="ECO:0000313" key="1">
    <source>
        <dbReference type="EMBL" id="SPC47967.1"/>
    </source>
</evidence>
<dbReference type="EMBL" id="BX284605">
    <property type="protein sequence ID" value="SPC47967.1"/>
    <property type="molecule type" value="Genomic_DNA"/>
</dbReference>
<dbReference type="WormBase" id="Y50D4C.12">
    <property type="protein sequence ID" value="CE52518"/>
    <property type="gene ID" value="WBGene00303091"/>
</dbReference>
<protein>
    <submittedName>
        <fullName evidence="1">Uncharacterized protein</fullName>
    </submittedName>
</protein>
<sequence length="13" mass="1484">MRETLTDCCCCCC</sequence>
<organism evidence="1 2">
    <name type="scientific">Caenorhabditis elegans</name>
    <dbReference type="NCBI Taxonomy" id="6239"/>
    <lineage>
        <taxon>Eukaryota</taxon>
        <taxon>Metazoa</taxon>
        <taxon>Ecdysozoa</taxon>
        <taxon>Nematoda</taxon>
        <taxon>Chromadorea</taxon>
        <taxon>Rhabditida</taxon>
        <taxon>Rhabditina</taxon>
        <taxon>Rhabditomorpha</taxon>
        <taxon>Rhabditoidea</taxon>
        <taxon>Rhabditidae</taxon>
        <taxon>Peloderinae</taxon>
        <taxon>Caenorhabditis</taxon>
    </lineage>
</organism>
<evidence type="ECO:0000313" key="3">
    <source>
        <dbReference type="WormBase" id="Y50D4C.12"/>
    </source>
</evidence>